<proteinExistence type="predicted"/>
<accession>A0A151X896</accession>
<dbReference type="Proteomes" id="UP000075809">
    <property type="component" value="Unassembled WGS sequence"/>
</dbReference>
<organism evidence="1 2">
    <name type="scientific">Mycetomoellerius zeteki</name>
    <dbReference type="NCBI Taxonomy" id="64791"/>
    <lineage>
        <taxon>Eukaryota</taxon>
        <taxon>Metazoa</taxon>
        <taxon>Ecdysozoa</taxon>
        <taxon>Arthropoda</taxon>
        <taxon>Hexapoda</taxon>
        <taxon>Insecta</taxon>
        <taxon>Pterygota</taxon>
        <taxon>Neoptera</taxon>
        <taxon>Endopterygota</taxon>
        <taxon>Hymenoptera</taxon>
        <taxon>Apocrita</taxon>
        <taxon>Aculeata</taxon>
        <taxon>Formicoidea</taxon>
        <taxon>Formicidae</taxon>
        <taxon>Myrmicinae</taxon>
        <taxon>Mycetomoellerius</taxon>
    </lineage>
</organism>
<evidence type="ECO:0000313" key="2">
    <source>
        <dbReference type="Proteomes" id="UP000075809"/>
    </source>
</evidence>
<reference evidence="1 2" key="1">
    <citation type="submission" date="2015-09" db="EMBL/GenBank/DDBJ databases">
        <title>Trachymyrmex zeteki WGS genome.</title>
        <authorList>
            <person name="Nygaard S."/>
            <person name="Hu H."/>
            <person name="Boomsma J."/>
            <person name="Zhang G."/>
        </authorList>
    </citation>
    <scope>NUCLEOTIDE SEQUENCE [LARGE SCALE GENOMIC DNA]</scope>
    <source>
        <strain evidence="1">Tzet28-1</strain>
        <tissue evidence="1">Whole body</tissue>
    </source>
</reference>
<name>A0A151X896_9HYME</name>
<dbReference type="AlphaFoldDB" id="A0A151X896"/>
<keyword evidence="2" id="KW-1185">Reference proteome</keyword>
<protein>
    <submittedName>
        <fullName evidence="1">Uncharacterized protein</fullName>
    </submittedName>
</protein>
<gene>
    <name evidence="1" type="ORF">ALC60_04447</name>
</gene>
<sequence length="150" mass="17366">MEATDASGSKWPICRVTPVDDAKQRSVRSRSPSRVFRVFRTRARPSSEVSVHSRCVIPVSLLRSWDHPRVCPRIRCVFLSRSPWDYATYGLRSVGESLPRVSPLVSRTRDERAKEIPRVPRKNVRRSGIVRRYRFPVINRGRGRRGLSVR</sequence>
<evidence type="ECO:0000313" key="1">
    <source>
        <dbReference type="EMBL" id="KYQ56592.1"/>
    </source>
</evidence>
<dbReference type="EMBL" id="KQ982422">
    <property type="protein sequence ID" value="KYQ56592.1"/>
    <property type="molecule type" value="Genomic_DNA"/>
</dbReference>